<dbReference type="EMBL" id="BKCJ011341993">
    <property type="protein sequence ID" value="GFD23049.1"/>
    <property type="molecule type" value="Genomic_DNA"/>
</dbReference>
<comment type="caution">
    <text evidence="1">The sequence shown here is derived from an EMBL/GenBank/DDBJ whole genome shotgun (WGS) entry which is preliminary data.</text>
</comment>
<sequence>MAYQALLGPGEPTVANYTATVQKLYGERAADIQRVYPATTDAAVEQAATDLAGDRFIAYSTWKLADAQSQTGGKPVY</sequence>
<gene>
    <name evidence="1" type="ORF">Tci_895018</name>
</gene>
<protein>
    <submittedName>
        <fullName evidence="1">Uncharacterized protein</fullName>
    </submittedName>
</protein>
<accession>A0A699UPM0</accession>
<proteinExistence type="predicted"/>
<feature type="non-terminal residue" evidence="1">
    <location>
        <position position="77"/>
    </location>
</feature>
<name>A0A699UPM0_TANCI</name>
<organism evidence="1">
    <name type="scientific">Tanacetum cinerariifolium</name>
    <name type="common">Dalmatian daisy</name>
    <name type="synonym">Chrysanthemum cinerariifolium</name>
    <dbReference type="NCBI Taxonomy" id="118510"/>
    <lineage>
        <taxon>Eukaryota</taxon>
        <taxon>Viridiplantae</taxon>
        <taxon>Streptophyta</taxon>
        <taxon>Embryophyta</taxon>
        <taxon>Tracheophyta</taxon>
        <taxon>Spermatophyta</taxon>
        <taxon>Magnoliopsida</taxon>
        <taxon>eudicotyledons</taxon>
        <taxon>Gunneridae</taxon>
        <taxon>Pentapetalae</taxon>
        <taxon>asterids</taxon>
        <taxon>campanulids</taxon>
        <taxon>Asterales</taxon>
        <taxon>Asteraceae</taxon>
        <taxon>Asteroideae</taxon>
        <taxon>Anthemideae</taxon>
        <taxon>Anthemidinae</taxon>
        <taxon>Tanacetum</taxon>
    </lineage>
</organism>
<reference evidence="1" key="1">
    <citation type="journal article" date="2019" name="Sci. Rep.">
        <title>Draft genome of Tanacetum cinerariifolium, the natural source of mosquito coil.</title>
        <authorList>
            <person name="Yamashiro T."/>
            <person name="Shiraishi A."/>
            <person name="Satake H."/>
            <person name="Nakayama K."/>
        </authorList>
    </citation>
    <scope>NUCLEOTIDE SEQUENCE</scope>
</reference>
<evidence type="ECO:0000313" key="1">
    <source>
        <dbReference type="EMBL" id="GFD23049.1"/>
    </source>
</evidence>
<dbReference type="AlphaFoldDB" id="A0A699UPM0"/>